<reference evidence="1" key="1">
    <citation type="journal article" date="2021" name="Proc. Natl. Acad. Sci. U.S.A.">
        <title>A Catalog of Tens of Thousands of Viruses from Human Metagenomes Reveals Hidden Associations with Chronic Diseases.</title>
        <authorList>
            <person name="Tisza M.J."/>
            <person name="Buck C.B."/>
        </authorList>
    </citation>
    <scope>NUCLEOTIDE SEQUENCE</scope>
    <source>
        <strain evidence="1">CtMAv2</strain>
    </source>
</reference>
<dbReference type="EMBL" id="BK014727">
    <property type="protein sequence ID" value="DAD72937.1"/>
    <property type="molecule type" value="Genomic_DNA"/>
</dbReference>
<evidence type="ECO:0000313" key="1">
    <source>
        <dbReference type="EMBL" id="DAD72937.1"/>
    </source>
</evidence>
<protein>
    <submittedName>
        <fullName evidence="1">Uncharacterized protein</fullName>
    </submittedName>
</protein>
<sequence>MRRLRHKLRGFILFQFSHLPSPPQIKIATIIGDINKYFYTRYRSLSASVLDNISLFSLVKIIQQDAKSKFRLFAGRLNIPASIVVGDPLTVHLKAQFRNHTTVDAVILARFFKRFQPVFYALVSAIPLRDSDCSF</sequence>
<organism evidence="1">
    <name type="scientific">Siphoviridae sp. ctMAv2</name>
    <dbReference type="NCBI Taxonomy" id="2826258"/>
    <lineage>
        <taxon>Viruses</taxon>
        <taxon>Duplodnaviria</taxon>
        <taxon>Heunggongvirae</taxon>
        <taxon>Uroviricota</taxon>
        <taxon>Caudoviricetes</taxon>
    </lineage>
</organism>
<name>A0A8S5LSC8_9CAUD</name>
<proteinExistence type="predicted"/>
<accession>A0A8S5LSC8</accession>